<reference evidence="2" key="1">
    <citation type="submission" date="2025-08" db="UniProtKB">
        <authorList>
            <consortium name="RefSeq"/>
        </authorList>
    </citation>
    <scope>IDENTIFICATION</scope>
</reference>
<evidence type="ECO:0000259" key="1">
    <source>
        <dbReference type="Pfam" id="PF07727"/>
    </source>
</evidence>
<dbReference type="Pfam" id="PF07727">
    <property type="entry name" value="RVT_2"/>
    <property type="match status" value="1"/>
</dbReference>
<sequence length="300" mass="34373">MAILPSLLPPSTMKQASKDPKWRLAMQEEFDALLKYKTWDLIPPDPKHNIVDNKWISHIKQKFDGSIDRYKALLFAKGFTQHPGVDFHSTFSPVIKPTTIRIVLSLATCFAWPLHQLDVNNAFLQGHLKQPKGFEHPDYQNHICRLQKAIYGLKQDLGLLHYFLGVEVLPNANGLILSQSNYISDVLKDFSMEESKGVHFPLSTSTQLKLDDGSPLIDAKHYRSAIGKLQYLAFTRPDISYVVNKLSQFMHRPTIIHWTAVKRVLRYLKQTITHGLFFKKQSNHALHIYSDADWAGDLTD</sequence>
<dbReference type="RefSeq" id="XP_016458818.1">
    <property type="nucleotide sequence ID" value="XM_016603332.1"/>
</dbReference>
<proteinExistence type="predicted"/>
<accession>A0A1S3Z376</accession>
<evidence type="ECO:0000313" key="2">
    <source>
        <dbReference type="RefSeq" id="XP_016458818.1"/>
    </source>
</evidence>
<dbReference type="PaxDb" id="4097-A0A1S3Z376"/>
<dbReference type="OrthoDB" id="1303755at2759"/>
<dbReference type="InterPro" id="IPR013103">
    <property type="entry name" value="RVT_2"/>
</dbReference>
<dbReference type="AlphaFoldDB" id="A0A1S3Z376"/>
<name>A0A1S3Z376_TOBAC</name>
<dbReference type="InterPro" id="IPR043502">
    <property type="entry name" value="DNA/RNA_pol_sf"/>
</dbReference>
<dbReference type="KEGG" id="nta:107782446"/>
<gene>
    <name evidence="2" type="primary">LOC107782446</name>
</gene>
<organism evidence="2">
    <name type="scientific">Nicotiana tabacum</name>
    <name type="common">Common tobacco</name>
    <dbReference type="NCBI Taxonomy" id="4097"/>
    <lineage>
        <taxon>Eukaryota</taxon>
        <taxon>Viridiplantae</taxon>
        <taxon>Streptophyta</taxon>
        <taxon>Embryophyta</taxon>
        <taxon>Tracheophyta</taxon>
        <taxon>Spermatophyta</taxon>
        <taxon>Magnoliopsida</taxon>
        <taxon>eudicotyledons</taxon>
        <taxon>Gunneridae</taxon>
        <taxon>Pentapetalae</taxon>
        <taxon>asterids</taxon>
        <taxon>lamiids</taxon>
        <taxon>Solanales</taxon>
        <taxon>Solanaceae</taxon>
        <taxon>Nicotianoideae</taxon>
        <taxon>Nicotianeae</taxon>
        <taxon>Nicotiana</taxon>
    </lineage>
</organism>
<dbReference type="PANTHER" id="PTHR11439">
    <property type="entry name" value="GAG-POL-RELATED RETROTRANSPOSON"/>
    <property type="match status" value="1"/>
</dbReference>
<dbReference type="STRING" id="4097.A0A1S3Z376"/>
<protein>
    <recommendedName>
        <fullName evidence="1">Reverse transcriptase Ty1/copia-type domain-containing protein</fullName>
    </recommendedName>
</protein>
<dbReference type="SUPFAM" id="SSF56672">
    <property type="entry name" value="DNA/RNA polymerases"/>
    <property type="match status" value="1"/>
</dbReference>
<feature type="domain" description="Reverse transcriptase Ty1/copia-type" evidence="1">
    <location>
        <begin position="36"/>
        <end position="155"/>
    </location>
</feature>
<dbReference type="PANTHER" id="PTHR11439:SF463">
    <property type="entry name" value="REVERSE TRANSCRIPTASE TY1_COPIA-TYPE DOMAIN-CONTAINING PROTEIN"/>
    <property type="match status" value="1"/>
</dbReference>